<feature type="transmembrane region" description="Helical" evidence="2">
    <location>
        <begin position="40"/>
        <end position="56"/>
    </location>
</feature>
<dbReference type="Pfam" id="PF01757">
    <property type="entry name" value="Acyl_transf_3"/>
    <property type="match status" value="1"/>
</dbReference>
<feature type="transmembrane region" description="Helical" evidence="2">
    <location>
        <begin position="76"/>
        <end position="100"/>
    </location>
</feature>
<dbReference type="OrthoDB" id="5242306at2"/>
<evidence type="ECO:0000256" key="2">
    <source>
        <dbReference type="SAM" id="Phobius"/>
    </source>
</evidence>
<keyword evidence="2" id="KW-0812">Transmembrane</keyword>
<dbReference type="PANTHER" id="PTHR23028">
    <property type="entry name" value="ACETYLTRANSFERASE"/>
    <property type="match status" value="1"/>
</dbReference>
<keyword evidence="2" id="KW-0472">Membrane</keyword>
<keyword evidence="4" id="KW-0012">Acyltransferase</keyword>
<feature type="domain" description="Acyltransferase 3" evidence="3">
    <location>
        <begin position="39"/>
        <end position="387"/>
    </location>
</feature>
<evidence type="ECO:0000313" key="4">
    <source>
        <dbReference type="EMBL" id="EHN10649.1"/>
    </source>
</evidence>
<proteinExistence type="predicted"/>
<feature type="compositionally biased region" description="Low complexity" evidence="1">
    <location>
        <begin position="585"/>
        <end position="600"/>
    </location>
</feature>
<protein>
    <submittedName>
        <fullName evidence="4">Putative integral membrane acyltransferase</fullName>
        <ecNumber evidence="4">2.3.1.-</ecNumber>
    </submittedName>
</protein>
<dbReference type="GO" id="GO:0016020">
    <property type="term" value="C:membrane"/>
    <property type="evidence" value="ECO:0007669"/>
    <property type="project" value="TreeGrafter"/>
</dbReference>
<keyword evidence="2" id="KW-1133">Transmembrane helix</keyword>
<dbReference type="AlphaFoldDB" id="H0E6Q0"/>
<feature type="transmembrane region" description="Helical" evidence="2">
    <location>
        <begin position="301"/>
        <end position="320"/>
    </location>
</feature>
<dbReference type="GO" id="GO:0016747">
    <property type="term" value="F:acyltransferase activity, transferring groups other than amino-acyl groups"/>
    <property type="evidence" value="ECO:0007669"/>
    <property type="project" value="InterPro"/>
</dbReference>
<accession>H0E6Q0</accession>
<evidence type="ECO:0000259" key="3">
    <source>
        <dbReference type="Pfam" id="PF01757"/>
    </source>
</evidence>
<dbReference type="EC" id="2.3.1.-" evidence="4"/>
<keyword evidence="4" id="KW-0808">Transferase</keyword>
<evidence type="ECO:0000256" key="1">
    <source>
        <dbReference type="SAM" id="MobiDB-lite"/>
    </source>
</evidence>
<feature type="transmembrane region" description="Helical" evidence="2">
    <location>
        <begin position="205"/>
        <end position="222"/>
    </location>
</feature>
<dbReference type="GO" id="GO:0000271">
    <property type="term" value="P:polysaccharide biosynthetic process"/>
    <property type="evidence" value="ECO:0007669"/>
    <property type="project" value="TreeGrafter"/>
</dbReference>
<dbReference type="Proteomes" id="UP000005143">
    <property type="component" value="Unassembled WGS sequence"/>
</dbReference>
<dbReference type="RefSeq" id="WP_007575558.1">
    <property type="nucleotide sequence ID" value="NZ_AGUD01000207.1"/>
</dbReference>
<dbReference type="PANTHER" id="PTHR23028:SF53">
    <property type="entry name" value="ACYL_TRANSF_3 DOMAIN-CONTAINING PROTEIN"/>
    <property type="match status" value="1"/>
</dbReference>
<evidence type="ECO:0000313" key="5">
    <source>
        <dbReference type="Proteomes" id="UP000005143"/>
    </source>
</evidence>
<feature type="transmembrane region" description="Helical" evidence="2">
    <location>
        <begin position="173"/>
        <end position="193"/>
    </location>
</feature>
<sequence>MASAATADAAPPSGTASAERAAAAAKAAAAKRRAGRLQELDALRALMFLVVVFHALQASRGDVSLNAIRTFSVPGIVLGNIDVLLPTFFLLSGFALYYQFLGAIMLGRPLPRGASFLFKRAIRLIPVYAIVFLVVWFWRFGGGSAQWMDLLWGMSLMQSWSTDHIFRTIDPGWYLSVEWQFAVVTAIAILPWLRMVARWPMRSRLAGALVPPLILIATTIWWKKSLASHRVPGDHWGSWFAPPSWALLYGVGMILGMVLILRPPHRWRLPKPLPMVLFLAGSSWLLWLEGMRGVSRFTTQWYFELGLLGSLCWIFATITADPEGLVRRTMRRPFVQLLAAASFSTYLVHAPVLRSLNARDILPLNAPEIWPYSTAAIMIISLTLGVLAFRYVEMPLSSLDRLLQPKLDHETKVTKTFAASLAAGTRLPDVTVGDGDGRPVPLPTLADRRPLLLLLHPADPVPRGEPALHGTRGALRALDGIRVAAAGLGVDLATLSPRVPLAVESGRPPHPPEVHDEDAGPIARFQDPKAAAARALGALVVRTAAGDQQPEIVLLAVARGGEIVEVVRDDDPHRMMRRGLERLTPGPGHAPAAAPVPAAT</sequence>
<keyword evidence="5" id="KW-1185">Reference proteome</keyword>
<feature type="transmembrane region" description="Helical" evidence="2">
    <location>
        <begin position="121"/>
        <end position="138"/>
    </location>
</feature>
<gene>
    <name evidence="4" type="ORF">PAI11_25010</name>
</gene>
<dbReference type="InterPro" id="IPR002656">
    <property type="entry name" value="Acyl_transf_3_dom"/>
</dbReference>
<name>H0E6Q0_9ACTN</name>
<reference evidence="4 5" key="1">
    <citation type="journal article" date="2013" name="Biodegradation">
        <title>Quantitative proteomic analysis of ibuprofen-degrading Patulibacter sp. strain I11.</title>
        <authorList>
            <person name="Almeida B."/>
            <person name="Kjeldal H."/>
            <person name="Lolas I."/>
            <person name="Knudsen A.D."/>
            <person name="Carvalho G."/>
            <person name="Nielsen K.L."/>
            <person name="Barreto Crespo M.T."/>
            <person name="Stensballe A."/>
            <person name="Nielsen J.L."/>
        </authorList>
    </citation>
    <scope>NUCLEOTIDE SEQUENCE [LARGE SCALE GENOMIC DNA]</scope>
    <source>
        <strain evidence="4 5">I11</strain>
    </source>
</reference>
<comment type="caution">
    <text evidence="4">The sequence shown here is derived from an EMBL/GenBank/DDBJ whole genome shotgun (WGS) entry which is preliminary data.</text>
</comment>
<feature type="transmembrane region" description="Helical" evidence="2">
    <location>
        <begin position="332"/>
        <end position="349"/>
    </location>
</feature>
<feature type="transmembrane region" description="Helical" evidence="2">
    <location>
        <begin position="242"/>
        <end position="261"/>
    </location>
</feature>
<feature type="region of interest" description="Disordered" evidence="1">
    <location>
        <begin position="579"/>
        <end position="600"/>
    </location>
</feature>
<dbReference type="InterPro" id="IPR050879">
    <property type="entry name" value="Acyltransferase_3"/>
</dbReference>
<dbReference type="EMBL" id="AGUD01000207">
    <property type="protein sequence ID" value="EHN10649.1"/>
    <property type="molecule type" value="Genomic_DNA"/>
</dbReference>
<organism evidence="4 5">
    <name type="scientific">Patulibacter medicamentivorans</name>
    <dbReference type="NCBI Taxonomy" id="1097667"/>
    <lineage>
        <taxon>Bacteria</taxon>
        <taxon>Bacillati</taxon>
        <taxon>Actinomycetota</taxon>
        <taxon>Thermoleophilia</taxon>
        <taxon>Solirubrobacterales</taxon>
        <taxon>Patulibacteraceae</taxon>
        <taxon>Patulibacter</taxon>
    </lineage>
</organism>
<feature type="transmembrane region" description="Helical" evidence="2">
    <location>
        <begin position="369"/>
        <end position="392"/>
    </location>
</feature>